<protein>
    <submittedName>
        <fullName evidence="1">Uncharacterized protein</fullName>
    </submittedName>
</protein>
<dbReference type="AlphaFoldDB" id="A0A813L2Q3"/>
<accession>A0A813L2Q3</accession>
<reference evidence="1" key="1">
    <citation type="submission" date="2021-02" db="EMBL/GenBank/DDBJ databases">
        <authorList>
            <person name="Dougan E. K."/>
            <person name="Rhodes N."/>
            <person name="Thang M."/>
            <person name="Chan C."/>
        </authorList>
    </citation>
    <scope>NUCLEOTIDE SEQUENCE</scope>
</reference>
<gene>
    <name evidence="1" type="ORF">PGLA2088_LOCUS41831</name>
</gene>
<name>A0A813L2Q3_POLGL</name>
<dbReference type="Proteomes" id="UP000626109">
    <property type="component" value="Unassembled WGS sequence"/>
</dbReference>
<comment type="caution">
    <text evidence="1">The sequence shown here is derived from an EMBL/GenBank/DDBJ whole genome shotgun (WGS) entry which is preliminary data.</text>
</comment>
<evidence type="ECO:0000313" key="2">
    <source>
        <dbReference type="Proteomes" id="UP000626109"/>
    </source>
</evidence>
<evidence type="ECO:0000313" key="1">
    <source>
        <dbReference type="EMBL" id="CAE8721255.1"/>
    </source>
</evidence>
<proteinExistence type="predicted"/>
<dbReference type="EMBL" id="CAJNNW010034003">
    <property type="protein sequence ID" value="CAE8721255.1"/>
    <property type="molecule type" value="Genomic_DNA"/>
</dbReference>
<organism evidence="1 2">
    <name type="scientific">Polarella glacialis</name>
    <name type="common">Dinoflagellate</name>
    <dbReference type="NCBI Taxonomy" id="89957"/>
    <lineage>
        <taxon>Eukaryota</taxon>
        <taxon>Sar</taxon>
        <taxon>Alveolata</taxon>
        <taxon>Dinophyceae</taxon>
        <taxon>Suessiales</taxon>
        <taxon>Suessiaceae</taxon>
        <taxon>Polarella</taxon>
    </lineage>
</organism>
<sequence>MEHNDEMAYGSEGLIEGLPTDKVMKGIEKELPGLADKGVMLTTQPEDIPDGARQISMRFVHKMRGDDVKSRIVVRDIKRSQPEGGELFASTPSLASFRLRFALSSLELNLMLQECGSSEEFVEVLGDIGQAIVRANIDQDIYVWPPEAVRGAEVTVDGYNGTSAPRCPGS</sequence>